<gene>
    <name evidence="1" type="ORF">GCM10025783_15130</name>
</gene>
<dbReference type="SUPFAM" id="SSF52833">
    <property type="entry name" value="Thioredoxin-like"/>
    <property type="match status" value="1"/>
</dbReference>
<dbReference type="Pfam" id="PF06999">
    <property type="entry name" value="Suc_Fer-like"/>
    <property type="match status" value="1"/>
</dbReference>
<dbReference type="EMBL" id="BAABLP010000002">
    <property type="protein sequence ID" value="GAA4744435.1"/>
    <property type="molecule type" value="Genomic_DNA"/>
</dbReference>
<dbReference type="InterPro" id="IPR009737">
    <property type="entry name" value="Aim32/Apd1-like"/>
</dbReference>
<sequence>MSGIRSTVPRDGLLPHPAGGPACSAASRLAEESLGATASPGARWLLVEVAGAWGWNAFTESPVLDPAIGRALALRAHRAGIRLIAIRRPGRARGQGRWRWAVVDARAGVESVRWGEAAAPEELLELPLDGSTGVPSAEPVLAVCTQGRHDECCAVRGRPVAALLAERWPEATWECSHIGGDRFAATMILFPHALTFGRMDDHDPVRVVEEYLAGRVATEGFRGRATLPRVVQAAQAAAYEATGDRRLAAHAPLGLHEGDGAWLVDLAGDPDLQVMVEGVQEDPLFTTCLATVPVTAAGFRATVEGVRRRIEDVHGLARPLPADSGLRNTTGASD</sequence>
<evidence type="ECO:0000313" key="2">
    <source>
        <dbReference type="Proteomes" id="UP001500121"/>
    </source>
</evidence>
<dbReference type="Proteomes" id="UP001500121">
    <property type="component" value="Unassembled WGS sequence"/>
</dbReference>
<protein>
    <recommendedName>
        <fullName evidence="3">Sucrase ferredoxin</fullName>
    </recommendedName>
</protein>
<proteinExistence type="predicted"/>
<evidence type="ECO:0008006" key="3">
    <source>
        <dbReference type="Google" id="ProtNLM"/>
    </source>
</evidence>
<dbReference type="RefSeq" id="WP_345480455.1">
    <property type="nucleotide sequence ID" value="NZ_BAABLP010000002.1"/>
</dbReference>
<comment type="caution">
    <text evidence="1">The sequence shown here is derived from an EMBL/GenBank/DDBJ whole genome shotgun (WGS) entry which is preliminary data.</text>
</comment>
<name>A0ABP8Z281_9MICO</name>
<reference evidence="2" key="1">
    <citation type="journal article" date="2019" name="Int. J. Syst. Evol. Microbiol.">
        <title>The Global Catalogue of Microorganisms (GCM) 10K type strain sequencing project: providing services to taxonomists for standard genome sequencing and annotation.</title>
        <authorList>
            <consortium name="The Broad Institute Genomics Platform"/>
            <consortium name="The Broad Institute Genome Sequencing Center for Infectious Disease"/>
            <person name="Wu L."/>
            <person name="Ma J."/>
        </authorList>
    </citation>
    <scope>NUCLEOTIDE SEQUENCE [LARGE SCALE GENOMIC DNA]</scope>
    <source>
        <strain evidence="2">JCM 19015</strain>
    </source>
</reference>
<accession>A0ABP8Z281</accession>
<dbReference type="InterPro" id="IPR036249">
    <property type="entry name" value="Thioredoxin-like_sf"/>
</dbReference>
<organism evidence="1 2">
    <name type="scientific">Amnibacterium soli</name>
    <dbReference type="NCBI Taxonomy" id="1282736"/>
    <lineage>
        <taxon>Bacteria</taxon>
        <taxon>Bacillati</taxon>
        <taxon>Actinomycetota</taxon>
        <taxon>Actinomycetes</taxon>
        <taxon>Micrococcales</taxon>
        <taxon>Microbacteriaceae</taxon>
        <taxon>Amnibacterium</taxon>
    </lineage>
</organism>
<evidence type="ECO:0000313" key="1">
    <source>
        <dbReference type="EMBL" id="GAA4744435.1"/>
    </source>
</evidence>
<keyword evidence="2" id="KW-1185">Reference proteome</keyword>